<feature type="transmembrane region" description="Helical" evidence="8">
    <location>
        <begin position="18"/>
        <end position="39"/>
    </location>
</feature>
<gene>
    <name evidence="10" type="ORF">RDB_LOCUS24739</name>
</gene>
<dbReference type="Proteomes" id="UP000663843">
    <property type="component" value="Unassembled WGS sequence"/>
</dbReference>
<dbReference type="InterPro" id="IPR011541">
    <property type="entry name" value="Ni/Co_transpt_high_affinity"/>
</dbReference>
<dbReference type="AlphaFoldDB" id="A0A8H2WKR0"/>
<evidence type="ECO:0000256" key="7">
    <source>
        <dbReference type="ARBA" id="ARBA00023136"/>
    </source>
</evidence>
<evidence type="ECO:0000256" key="6">
    <source>
        <dbReference type="ARBA" id="ARBA00022989"/>
    </source>
</evidence>
<evidence type="ECO:0000256" key="3">
    <source>
        <dbReference type="ARBA" id="ARBA00022448"/>
    </source>
</evidence>
<evidence type="ECO:0000313" key="11">
    <source>
        <dbReference type="Proteomes" id="UP000663843"/>
    </source>
</evidence>
<evidence type="ECO:0000256" key="2">
    <source>
        <dbReference type="ARBA" id="ARBA00010892"/>
    </source>
</evidence>
<feature type="transmembrane region" description="Helical" evidence="8">
    <location>
        <begin position="413"/>
        <end position="433"/>
    </location>
</feature>
<comment type="subcellular location">
    <subcellularLocation>
        <location evidence="8">Cell membrane</location>
        <topology evidence="8">Multi-pass membrane protein</topology>
    </subcellularLocation>
    <subcellularLocation>
        <location evidence="1">Endomembrane system</location>
        <topology evidence="1">Multi-pass membrane protein</topology>
    </subcellularLocation>
</comment>
<evidence type="ECO:0000256" key="5">
    <source>
        <dbReference type="ARBA" id="ARBA00022692"/>
    </source>
</evidence>
<proteinExistence type="inferred from homology"/>
<comment type="caution">
    <text evidence="10">The sequence shown here is derived from an EMBL/GenBank/DDBJ whole genome shotgun (WGS) entry which is preliminary data.</text>
</comment>
<dbReference type="Pfam" id="PF03824">
    <property type="entry name" value="NicO"/>
    <property type="match status" value="1"/>
</dbReference>
<feature type="region of interest" description="Disordered" evidence="9">
    <location>
        <begin position="275"/>
        <end position="296"/>
    </location>
</feature>
<evidence type="ECO:0000313" key="10">
    <source>
        <dbReference type="EMBL" id="CAE6381375.1"/>
    </source>
</evidence>
<dbReference type="PANTHER" id="PTHR31611">
    <property type="entry name" value="HIGH-AFFINITY NICKEL TRANSPORT PROTEIN NIC1"/>
    <property type="match status" value="1"/>
</dbReference>
<keyword evidence="4" id="KW-0533">Nickel</keyword>
<reference evidence="10" key="1">
    <citation type="submission" date="2021-01" db="EMBL/GenBank/DDBJ databases">
        <authorList>
            <person name="Kaushik A."/>
        </authorList>
    </citation>
    <scope>NUCLEOTIDE SEQUENCE</scope>
    <source>
        <strain evidence="10">AG2-2IIIB</strain>
    </source>
</reference>
<feature type="transmembrane region" description="Helical" evidence="8">
    <location>
        <begin position="193"/>
        <end position="218"/>
    </location>
</feature>
<dbReference type="GO" id="GO:0012505">
    <property type="term" value="C:endomembrane system"/>
    <property type="evidence" value="ECO:0007669"/>
    <property type="project" value="UniProtKB-SubCell"/>
</dbReference>
<keyword evidence="6 8" id="KW-1133">Transmembrane helix</keyword>
<dbReference type="EMBL" id="CAJMWT010001139">
    <property type="protein sequence ID" value="CAE6381375.1"/>
    <property type="molecule type" value="Genomic_DNA"/>
</dbReference>
<dbReference type="GO" id="GO:0005886">
    <property type="term" value="C:plasma membrane"/>
    <property type="evidence" value="ECO:0007669"/>
    <property type="project" value="UniProtKB-SubCell"/>
</dbReference>
<keyword evidence="3 8" id="KW-0813">Transport</keyword>
<sequence length="450" mass="48874">MNFSFSKLPRLTIFGRSLLLIACELLINALFWVVAGLLFGRRNETHSILNLCLLAWTIGLRHGLDADHISAIDNATRGLIQLGQLSVTAGLYFSLGHSTIVVVVIIAIAISTDVYDRIGGVSDVGGIIGELDLWNSLRPADLPFIYSIILARILRQRRRRLNGEDVEPENSHSLALRILGPVTKFVNRSWKMYPVGVLFGLGFDTASSIALLAVTALAQRGADGAEMPHSHILLFTAGMTLVDSADSVLMLYSYADFPEKGFSLFEHRDITVSEHSSISSQSAPETQPGPSTSAEITRVPLSPRQSITSHHTLPDLEHNNPADSELQAGLGEDEYKITLTEQRTLEQAAKNTMSGLSIILTLLSILVAFSISLITIMGLIGENCSPCREAAEDPNGGGLAGSWWRGWARANDMSGFIGAAIVGCFVVIVVGWYGGRRLLRRYANQPAIQL</sequence>
<organism evidence="10 11">
    <name type="scientific">Rhizoctonia solani</name>
    <dbReference type="NCBI Taxonomy" id="456999"/>
    <lineage>
        <taxon>Eukaryota</taxon>
        <taxon>Fungi</taxon>
        <taxon>Dikarya</taxon>
        <taxon>Basidiomycota</taxon>
        <taxon>Agaricomycotina</taxon>
        <taxon>Agaricomycetes</taxon>
        <taxon>Cantharellales</taxon>
        <taxon>Ceratobasidiaceae</taxon>
        <taxon>Rhizoctonia</taxon>
    </lineage>
</organism>
<keyword evidence="5 8" id="KW-0812">Transmembrane</keyword>
<evidence type="ECO:0000256" key="9">
    <source>
        <dbReference type="SAM" id="MobiDB-lite"/>
    </source>
</evidence>
<dbReference type="InterPro" id="IPR004688">
    <property type="entry name" value="Ni/Co_transpt"/>
</dbReference>
<protein>
    <recommendedName>
        <fullName evidence="8">Nickel/cobalt efflux system</fullName>
    </recommendedName>
</protein>
<keyword evidence="7 8" id="KW-0472">Membrane</keyword>
<dbReference type="PANTHER" id="PTHR31611:SF0">
    <property type="entry name" value="HIGH-AFFINITY NICKEL TRANSPORT PROTEIN NIC1"/>
    <property type="match status" value="1"/>
</dbReference>
<comment type="similarity">
    <text evidence="2 8">Belongs to the NiCoT transporter (TC 2.A.52) family.</text>
</comment>
<feature type="compositionally biased region" description="Polar residues" evidence="9">
    <location>
        <begin position="275"/>
        <end position="295"/>
    </location>
</feature>
<accession>A0A8H2WKR0</accession>
<evidence type="ECO:0000256" key="1">
    <source>
        <dbReference type="ARBA" id="ARBA00004127"/>
    </source>
</evidence>
<feature type="transmembrane region" description="Helical" evidence="8">
    <location>
        <begin position="230"/>
        <end position="252"/>
    </location>
</feature>
<evidence type="ECO:0000256" key="8">
    <source>
        <dbReference type="RuleBase" id="RU362101"/>
    </source>
</evidence>
<name>A0A8H2WKR0_9AGAM</name>
<dbReference type="GO" id="GO:0015099">
    <property type="term" value="F:nickel cation transmembrane transporter activity"/>
    <property type="evidence" value="ECO:0007669"/>
    <property type="project" value="UniProtKB-UniRule"/>
</dbReference>
<feature type="transmembrane region" description="Helical" evidence="8">
    <location>
        <begin position="356"/>
        <end position="380"/>
    </location>
</feature>
<evidence type="ECO:0000256" key="4">
    <source>
        <dbReference type="ARBA" id="ARBA00022596"/>
    </source>
</evidence>
<feature type="transmembrane region" description="Helical" evidence="8">
    <location>
        <begin position="85"/>
        <end position="110"/>
    </location>
</feature>